<dbReference type="EMBL" id="GISG01205816">
    <property type="protein sequence ID" value="MBA4660002.1"/>
    <property type="molecule type" value="Transcribed_RNA"/>
</dbReference>
<reference evidence="1" key="1">
    <citation type="journal article" date="2013" name="J. Plant Res.">
        <title>Effect of fungi and light on seed germination of three Opuntia species from semiarid lands of central Mexico.</title>
        <authorList>
            <person name="Delgado-Sanchez P."/>
            <person name="Jimenez-Bremont J.F."/>
            <person name="Guerrero-Gonzalez Mde L."/>
            <person name="Flores J."/>
        </authorList>
    </citation>
    <scope>NUCLEOTIDE SEQUENCE</scope>
    <source>
        <tissue evidence="1">Cladode</tissue>
    </source>
</reference>
<organism evidence="1">
    <name type="scientific">Opuntia streptacantha</name>
    <name type="common">Prickly pear cactus</name>
    <name type="synonym">Opuntia cardona</name>
    <dbReference type="NCBI Taxonomy" id="393608"/>
    <lineage>
        <taxon>Eukaryota</taxon>
        <taxon>Viridiplantae</taxon>
        <taxon>Streptophyta</taxon>
        <taxon>Embryophyta</taxon>
        <taxon>Tracheophyta</taxon>
        <taxon>Spermatophyta</taxon>
        <taxon>Magnoliopsida</taxon>
        <taxon>eudicotyledons</taxon>
        <taxon>Gunneridae</taxon>
        <taxon>Pentapetalae</taxon>
        <taxon>Caryophyllales</taxon>
        <taxon>Cactineae</taxon>
        <taxon>Cactaceae</taxon>
        <taxon>Opuntioideae</taxon>
        <taxon>Opuntia</taxon>
    </lineage>
</organism>
<proteinExistence type="predicted"/>
<name>A0A7C9E646_OPUST</name>
<protein>
    <submittedName>
        <fullName evidence="1">Uncharacterized protein</fullName>
    </submittedName>
</protein>
<reference evidence="1" key="2">
    <citation type="submission" date="2020-07" db="EMBL/GenBank/DDBJ databases">
        <authorList>
            <person name="Vera ALvarez R."/>
            <person name="Arias-Moreno D.M."/>
            <person name="Jimenez-Jacinto V."/>
            <person name="Jimenez-Bremont J.F."/>
            <person name="Swaminathan K."/>
            <person name="Moose S.P."/>
            <person name="Guerrero-Gonzalez M.L."/>
            <person name="Marino-Ramirez L."/>
            <person name="Landsman D."/>
            <person name="Rodriguez-Kessler M."/>
            <person name="Delgado-Sanchez P."/>
        </authorList>
    </citation>
    <scope>NUCLEOTIDE SEQUENCE</scope>
    <source>
        <tissue evidence="1">Cladode</tissue>
    </source>
</reference>
<accession>A0A7C9E646</accession>
<evidence type="ECO:0000313" key="1">
    <source>
        <dbReference type="EMBL" id="MBA4660002.1"/>
    </source>
</evidence>
<sequence>MNQGCAKHLDLDPWTIHLPKLVHFWAHNNHIILHPWWSRVVPKRGPAGVVSMFLLLWLEYKVILRYQILGLSLSNACQELDQSQPVLVLFYPGALTSQSSPIPMYLRLYLFRLQTNPIAYVSHHEGSTHLP</sequence>
<dbReference type="AlphaFoldDB" id="A0A7C9E646"/>